<dbReference type="EMBL" id="QYUM01000003">
    <property type="protein sequence ID" value="RJF91162.1"/>
    <property type="molecule type" value="Genomic_DNA"/>
</dbReference>
<feature type="domain" description="Metallo-beta-lactamase" evidence="1">
    <location>
        <begin position="40"/>
        <end position="240"/>
    </location>
</feature>
<dbReference type="InterPro" id="IPR052195">
    <property type="entry name" value="Bact_Alkyl/Aryl-Sulfatase"/>
</dbReference>
<dbReference type="GO" id="GO:0016787">
    <property type="term" value="F:hydrolase activity"/>
    <property type="evidence" value="ECO:0007669"/>
    <property type="project" value="UniProtKB-KW"/>
</dbReference>
<evidence type="ECO:0000259" key="1">
    <source>
        <dbReference type="SMART" id="SM00849"/>
    </source>
</evidence>
<gene>
    <name evidence="2" type="ORF">D3876_13615</name>
</gene>
<protein>
    <submittedName>
        <fullName evidence="2">MBL fold metallo-hydrolase</fullName>
    </submittedName>
</protein>
<dbReference type="PANTHER" id="PTHR43223:SF2">
    <property type="entry name" value="METALLO-BETA-LACTAMASE DOMAIN-CONTAINING PROTEIN"/>
    <property type="match status" value="1"/>
</dbReference>
<sequence length="421" mass="45347">MSAKPQTPPNPPPLGALVMAGDGQTGAEAITDTIFMVKDISNAYLVTTGDGDLLVNTGFLTNGERNKGLFAPHRTGPLKRIILTQAHADHYGALPEQKEADTQVIAGVGFTETCDYFDRLAPFLGRRSGKLWASMTRRDGPPPKPPVVVPDIEVSDVLAFEQGGRRFEVVKTPGGETLCSVFVWMPDERTVFTGNLFGPVWRAMPNLVTMRGDKPRLVRAYLRSVEAVRALAPELVITGHGEPIRGADRIRADLDTMHAAVSYLERETIAGMNAGKTVQDLMREIVLPEDLRIGEFHGKTSWAVRAIWEENGGWFHYADGTTALYGVPRAAVNAELAELAGGADALATRARAHVESGRPLEALHLLEVALAAEPTHAGALAVRKTALEHLLVASGGSNLSETMWLKAEIADAESRLAEIGG</sequence>
<dbReference type="OrthoDB" id="7203514at2"/>
<dbReference type="Proteomes" id="UP000286100">
    <property type="component" value="Unassembled WGS sequence"/>
</dbReference>
<dbReference type="InterPro" id="IPR001279">
    <property type="entry name" value="Metallo-B-lactamas"/>
</dbReference>
<name>A0A418WMD2_9SPHN</name>
<dbReference type="Gene3D" id="1.25.40.880">
    <property type="entry name" value="Alkyl sulfatase, dimerisation domain"/>
    <property type="match status" value="1"/>
</dbReference>
<dbReference type="PANTHER" id="PTHR43223">
    <property type="entry name" value="ALKYL/ARYL-SULFATASE"/>
    <property type="match status" value="1"/>
</dbReference>
<dbReference type="RefSeq" id="WP_119763002.1">
    <property type="nucleotide sequence ID" value="NZ_QYUM01000003.1"/>
</dbReference>
<comment type="caution">
    <text evidence="2">The sequence shown here is derived from an EMBL/GenBank/DDBJ whole genome shotgun (WGS) entry which is preliminary data.</text>
</comment>
<dbReference type="Pfam" id="PF14863">
    <property type="entry name" value="Alkyl_sulf_dimr"/>
    <property type="match status" value="1"/>
</dbReference>
<dbReference type="SMART" id="SM00849">
    <property type="entry name" value="Lactamase_B"/>
    <property type="match status" value="1"/>
</dbReference>
<dbReference type="Gene3D" id="3.60.15.30">
    <property type="entry name" value="Metallo-beta-lactamase domain"/>
    <property type="match status" value="1"/>
</dbReference>
<dbReference type="InterPro" id="IPR036866">
    <property type="entry name" value="RibonucZ/Hydroxyglut_hydro"/>
</dbReference>
<organism evidence="2 3">
    <name type="scientific">Sphingomonas cavernae</name>
    <dbReference type="NCBI Taxonomy" id="2320861"/>
    <lineage>
        <taxon>Bacteria</taxon>
        <taxon>Pseudomonadati</taxon>
        <taxon>Pseudomonadota</taxon>
        <taxon>Alphaproteobacteria</taxon>
        <taxon>Sphingomonadales</taxon>
        <taxon>Sphingomonadaceae</taxon>
        <taxon>Sphingomonas</taxon>
    </lineage>
</organism>
<dbReference type="InterPro" id="IPR029228">
    <property type="entry name" value="Alkyl_sulf_dimr"/>
</dbReference>
<reference evidence="2 3" key="1">
    <citation type="submission" date="2018-09" db="EMBL/GenBank/DDBJ databases">
        <authorList>
            <person name="Zhu H."/>
        </authorList>
    </citation>
    <scope>NUCLEOTIDE SEQUENCE [LARGE SCALE GENOMIC DNA]</scope>
    <source>
        <strain evidence="2 3">K2R01-6</strain>
    </source>
</reference>
<dbReference type="GO" id="GO:0046983">
    <property type="term" value="F:protein dimerization activity"/>
    <property type="evidence" value="ECO:0007669"/>
    <property type="project" value="InterPro"/>
</dbReference>
<dbReference type="InterPro" id="IPR038536">
    <property type="entry name" value="Alkyl/aryl-sulf_dimr_sf"/>
</dbReference>
<keyword evidence="2" id="KW-0378">Hydrolase</keyword>
<accession>A0A418WMD2</accession>
<dbReference type="AlphaFoldDB" id="A0A418WMD2"/>
<keyword evidence="3" id="KW-1185">Reference proteome</keyword>
<proteinExistence type="predicted"/>
<dbReference type="Pfam" id="PF00753">
    <property type="entry name" value="Lactamase_B"/>
    <property type="match status" value="1"/>
</dbReference>
<evidence type="ECO:0000313" key="3">
    <source>
        <dbReference type="Proteomes" id="UP000286100"/>
    </source>
</evidence>
<evidence type="ECO:0000313" key="2">
    <source>
        <dbReference type="EMBL" id="RJF91162.1"/>
    </source>
</evidence>
<dbReference type="SUPFAM" id="SSF56281">
    <property type="entry name" value="Metallo-hydrolase/oxidoreductase"/>
    <property type="match status" value="1"/>
</dbReference>